<dbReference type="GO" id="GO:0004674">
    <property type="term" value="F:protein serine/threonine kinase activity"/>
    <property type="evidence" value="ECO:0007669"/>
    <property type="project" value="UniProtKB-KW"/>
</dbReference>
<keyword evidence="12" id="KW-1185">Reference proteome</keyword>
<dbReference type="PANTHER" id="PTHR11139:SF125">
    <property type="entry name" value="SERINE_THREONINE-PROTEIN KINASE MEC1"/>
    <property type="match status" value="1"/>
</dbReference>
<dbReference type="InterPro" id="IPR011990">
    <property type="entry name" value="TPR-like_helical_dom_sf"/>
</dbReference>
<dbReference type="GO" id="GO:0005634">
    <property type="term" value="C:nucleus"/>
    <property type="evidence" value="ECO:0007669"/>
    <property type="project" value="UniProtKB-SubCell"/>
</dbReference>
<dbReference type="InterPro" id="IPR016024">
    <property type="entry name" value="ARM-type_fold"/>
</dbReference>
<keyword evidence="3" id="KW-0723">Serine/threonine-protein kinase</keyword>
<dbReference type="OrthoDB" id="381190at2759"/>
<dbReference type="GO" id="GO:0000723">
    <property type="term" value="P:telomere maintenance"/>
    <property type="evidence" value="ECO:0007669"/>
    <property type="project" value="TreeGrafter"/>
</dbReference>
<reference evidence="11 12" key="1">
    <citation type="submission" date="2014-06" db="EMBL/GenBank/DDBJ databases">
        <title>Evolutionary Origins and Diversification of the Mycorrhizal Mutualists.</title>
        <authorList>
            <consortium name="DOE Joint Genome Institute"/>
            <consortium name="Mycorrhizal Genomics Consortium"/>
            <person name="Kohler A."/>
            <person name="Kuo A."/>
            <person name="Nagy L.G."/>
            <person name="Floudas D."/>
            <person name="Copeland A."/>
            <person name="Barry K.W."/>
            <person name="Cichocki N."/>
            <person name="Veneault-Fourrey C."/>
            <person name="LaButti K."/>
            <person name="Lindquist E.A."/>
            <person name="Lipzen A."/>
            <person name="Lundell T."/>
            <person name="Morin E."/>
            <person name="Murat C."/>
            <person name="Riley R."/>
            <person name="Ohm R."/>
            <person name="Sun H."/>
            <person name="Tunlid A."/>
            <person name="Henrissat B."/>
            <person name="Grigoriev I.V."/>
            <person name="Hibbett D.S."/>
            <person name="Martin F."/>
        </authorList>
    </citation>
    <scope>NUCLEOTIDE SEQUENCE [LARGE SCALE GENOMIC DNA]</scope>
    <source>
        <strain evidence="11 12">SS14</strain>
    </source>
</reference>
<dbReference type="GO" id="GO:0006281">
    <property type="term" value="P:DNA repair"/>
    <property type="evidence" value="ECO:0007669"/>
    <property type="project" value="TreeGrafter"/>
</dbReference>
<keyword evidence="8" id="KW-0067">ATP-binding</keyword>
<sequence>IVGQLGHQNPVLKGLAYIQLLNLNGFHKKGAYGLLSPYLPTIAVDVVSNVSTNAEQLLQLCNFLNMSPSKFYNLTLTHFLPHLICTCNGDAITKVARELRKSPVSLVTTHDVLARVFLLPGPGETNKVFNFILNLLMQNRNSLSTEITVLMLVKSTVVPLLGEIVIAMGDDDPRNAEQASAAITKVELALSPERGQRDTPLLHEYLMGVVSHLNEVLQDVHGKRPLEIKKKVMRSLGALIEQVGSQITIVAPQIMATLQSMLSVPQLMKETLASWFTFITKLALKDVRPYIGPTSAAFVVAWGDLKVDERQLVQKAFKYLIFENAEVLETYSNEFVNLDNIPELQAYSARLHSLREEWTPLEYLDVILARGISDNLTVAEQSLQELKDFMISNQAYILKHACGDTFDPIVSKLASSLWDIACRDGEGTETLRLLAYDCIGRLGAVDPDRLELTTRDAGMIIYQNFSNEEESIQFALYLITDVLLGTFRSTSDIKFQSHLAFAIQELLKFCGFTKDLISSRPSNAVSLRTRSKWSGLSRQVLEACTPLLEAKYTRTFRPNQQVVHPIYPSKATYREWMQDWTAHLIDRVDQPRAMAIFDVFRAVVIDKDVGVARYILPHLVLHILVSGTEEDAQNIQSEIVAVLTDQVQPGSDSTGDRRLLCAQSVFMLMDHLNKWIRAMRQDLVQRRADSRRSRTSDVLGESEENLIKVDSLLSSIDRELIAKAAFECKAYARALMNFERQIQTKEERGVPCNDPELQTYYERLHKIYSQLDEPDGMEGINNRVLNASLEHQIRQHESTGRWTSAQSCWEVRLQESPDSLDFHLGLLRCLRNLGHYDTLRTHIKGVLSRNPDWYEPMSGFQAEAAWMVGDWNSVHELAQLQTSNPSPELTLARVLLAMREGDESRISDALLIARGQLGAPIHAAGSGSYRRAYDSVLNLHLVRDIEIIYEATMIGNMRENSKNIRDLSEVLSRRLESTLPSFRTREPVLSLQRTALSLSDKLNKQLKPVVGQAWLATSKIARKAGHAQTAYSAVLQAQRMDVPFYFLQSVKLIKATGEPIAALQELEKALTKSSMEAANEVIDLTDEPNQEKVKMKAKAQILRAQWMYDAERFDKDMVHKGFKEAVNLAPNWESAHFHLGNFYDRQYSQLSNHEKDFSSRGDDLNYQTIKCYTKTLQLGSKYVYQTMPRLLTLWLDLGESKDNAVVAKANGKIASAMRSIATYKWLTAFPQIVSRIDHSNRSVFEVLSNLITKVLEEYPHQGVWLFMSVVQSKKAERNRRGEAIINRIMSTPKNSEATVTHIIAQCRAMTNELLKLCSHVVVDEPK</sequence>
<organism evidence="11 12">
    <name type="scientific">Sphaerobolus stellatus (strain SS14)</name>
    <dbReference type="NCBI Taxonomy" id="990650"/>
    <lineage>
        <taxon>Eukaryota</taxon>
        <taxon>Fungi</taxon>
        <taxon>Dikarya</taxon>
        <taxon>Basidiomycota</taxon>
        <taxon>Agaricomycotina</taxon>
        <taxon>Agaricomycetes</taxon>
        <taxon>Phallomycetidae</taxon>
        <taxon>Geastrales</taxon>
        <taxon>Sphaerobolaceae</taxon>
        <taxon>Sphaerobolus</taxon>
    </lineage>
</organism>
<dbReference type="InterPro" id="IPR011989">
    <property type="entry name" value="ARM-like"/>
</dbReference>
<evidence type="ECO:0000256" key="7">
    <source>
        <dbReference type="ARBA" id="ARBA00022777"/>
    </source>
</evidence>
<dbReference type="PROSITE" id="PS51189">
    <property type="entry name" value="FAT"/>
    <property type="match status" value="1"/>
</dbReference>
<keyword evidence="9" id="KW-0539">Nucleus</keyword>
<accession>A0A0C9VII6</accession>
<comment type="subcellular location">
    <subcellularLocation>
        <location evidence="1">Nucleus</location>
    </subcellularLocation>
</comment>
<evidence type="ECO:0000313" key="12">
    <source>
        <dbReference type="Proteomes" id="UP000054279"/>
    </source>
</evidence>
<evidence type="ECO:0000313" key="11">
    <source>
        <dbReference type="EMBL" id="KIJ37345.1"/>
    </source>
</evidence>
<dbReference type="Gene3D" id="1.25.10.10">
    <property type="entry name" value="Leucine-rich Repeat Variant"/>
    <property type="match status" value="1"/>
</dbReference>
<feature type="domain" description="FAT" evidence="10">
    <location>
        <begin position="720"/>
        <end position="1272"/>
    </location>
</feature>
<evidence type="ECO:0000259" key="10">
    <source>
        <dbReference type="PROSITE" id="PS51189"/>
    </source>
</evidence>
<proteinExistence type="predicted"/>
<dbReference type="Pfam" id="PF08064">
    <property type="entry name" value="UME"/>
    <property type="match status" value="1"/>
</dbReference>
<evidence type="ECO:0000256" key="1">
    <source>
        <dbReference type="ARBA" id="ARBA00004123"/>
    </source>
</evidence>
<dbReference type="GO" id="GO:0005524">
    <property type="term" value="F:ATP binding"/>
    <property type="evidence" value="ECO:0007669"/>
    <property type="project" value="UniProtKB-KW"/>
</dbReference>
<dbReference type="Pfam" id="PF23593">
    <property type="entry name" value="HEAT_ATR"/>
    <property type="match status" value="1"/>
</dbReference>
<keyword evidence="7" id="KW-0418">Kinase</keyword>
<keyword evidence="4" id="KW-0808">Transferase</keyword>
<dbReference type="SUPFAM" id="SSF48452">
    <property type="entry name" value="TPR-like"/>
    <property type="match status" value="1"/>
</dbReference>
<dbReference type="InterPro" id="IPR057564">
    <property type="entry name" value="HEAT_ATR"/>
</dbReference>
<evidence type="ECO:0000256" key="9">
    <source>
        <dbReference type="ARBA" id="ARBA00023242"/>
    </source>
</evidence>
<dbReference type="EC" id="2.7.11.1" evidence="2"/>
<keyword evidence="6" id="KW-0227">DNA damage</keyword>
<evidence type="ECO:0000256" key="8">
    <source>
        <dbReference type="ARBA" id="ARBA00022840"/>
    </source>
</evidence>
<evidence type="ECO:0000256" key="4">
    <source>
        <dbReference type="ARBA" id="ARBA00022679"/>
    </source>
</evidence>
<gene>
    <name evidence="11" type="ORF">M422DRAFT_118575</name>
</gene>
<dbReference type="InterPro" id="IPR012993">
    <property type="entry name" value="UME"/>
</dbReference>
<evidence type="ECO:0000256" key="6">
    <source>
        <dbReference type="ARBA" id="ARBA00022763"/>
    </source>
</evidence>
<evidence type="ECO:0000256" key="5">
    <source>
        <dbReference type="ARBA" id="ARBA00022741"/>
    </source>
</evidence>
<dbReference type="InterPro" id="IPR050517">
    <property type="entry name" value="DDR_Repair_Kinase"/>
</dbReference>
<name>A0A0C9VII6_SPHS4</name>
<dbReference type="SUPFAM" id="SSF48371">
    <property type="entry name" value="ARM repeat"/>
    <property type="match status" value="1"/>
</dbReference>
<feature type="non-terminal residue" evidence="11">
    <location>
        <position position="1326"/>
    </location>
</feature>
<dbReference type="GO" id="GO:0000077">
    <property type="term" value="P:DNA damage checkpoint signaling"/>
    <property type="evidence" value="ECO:0007669"/>
    <property type="project" value="TreeGrafter"/>
</dbReference>
<dbReference type="GO" id="GO:0005694">
    <property type="term" value="C:chromosome"/>
    <property type="evidence" value="ECO:0007669"/>
    <property type="project" value="TreeGrafter"/>
</dbReference>
<feature type="non-terminal residue" evidence="11">
    <location>
        <position position="1"/>
    </location>
</feature>
<evidence type="ECO:0000256" key="3">
    <source>
        <dbReference type="ARBA" id="ARBA00022527"/>
    </source>
</evidence>
<dbReference type="InterPro" id="IPR014009">
    <property type="entry name" value="PIK_FAT"/>
</dbReference>
<dbReference type="EMBL" id="KN837169">
    <property type="protein sequence ID" value="KIJ37345.1"/>
    <property type="molecule type" value="Genomic_DNA"/>
</dbReference>
<keyword evidence="5" id="KW-0547">Nucleotide-binding</keyword>
<dbReference type="HOGENOM" id="CLU_000178_2_8_1"/>
<dbReference type="InterPro" id="IPR056802">
    <property type="entry name" value="ATR-like_M-HEAT"/>
</dbReference>
<dbReference type="Pfam" id="PF25030">
    <property type="entry name" value="M-HEAT_ATR"/>
    <property type="match status" value="1"/>
</dbReference>
<dbReference type="SMART" id="SM00802">
    <property type="entry name" value="UME"/>
    <property type="match status" value="1"/>
</dbReference>
<dbReference type="Proteomes" id="UP000054279">
    <property type="component" value="Unassembled WGS sequence"/>
</dbReference>
<dbReference type="InterPro" id="IPR003151">
    <property type="entry name" value="PIK-rel_kinase_FAT"/>
</dbReference>
<dbReference type="PANTHER" id="PTHR11139">
    <property type="entry name" value="ATAXIA TELANGIECTASIA MUTATED ATM -RELATED"/>
    <property type="match status" value="1"/>
</dbReference>
<protein>
    <recommendedName>
        <fullName evidence="2">non-specific serine/threonine protein kinase</fullName>
        <ecNumber evidence="2">2.7.11.1</ecNumber>
    </recommendedName>
</protein>
<evidence type="ECO:0000256" key="2">
    <source>
        <dbReference type="ARBA" id="ARBA00012513"/>
    </source>
</evidence>
<dbReference type="Pfam" id="PF02259">
    <property type="entry name" value="FAT"/>
    <property type="match status" value="1"/>
</dbReference>
<dbReference type="Gene3D" id="1.25.40.10">
    <property type="entry name" value="Tetratricopeptide repeat domain"/>
    <property type="match status" value="1"/>
</dbReference>